<proteinExistence type="predicted"/>
<dbReference type="InterPro" id="IPR036397">
    <property type="entry name" value="RNaseH_sf"/>
</dbReference>
<reference evidence="2 3" key="1">
    <citation type="submission" date="2012-04" db="EMBL/GenBank/DDBJ databases">
        <title>The Genome Sequence of Afipia broomeae ATCC 49717.</title>
        <authorList>
            <consortium name="The Broad Institute Genome Sequencing Platform"/>
            <person name="Earl A."/>
            <person name="Ward D."/>
            <person name="Feldgarden M."/>
            <person name="Gevers D."/>
            <person name="Huys G."/>
            <person name="Walker B."/>
            <person name="Young S.K."/>
            <person name="Zeng Q."/>
            <person name="Gargeya S."/>
            <person name="Fitzgerald M."/>
            <person name="Haas B."/>
            <person name="Abouelleil A."/>
            <person name="Alvarado L."/>
            <person name="Arachchi H.M."/>
            <person name="Berlin A."/>
            <person name="Chapman S.B."/>
            <person name="Goldberg J."/>
            <person name="Griggs A."/>
            <person name="Gujja S."/>
            <person name="Hansen M."/>
            <person name="Howarth C."/>
            <person name="Imamovic A."/>
            <person name="Larimer J."/>
            <person name="McCowen C."/>
            <person name="Montmayeur A."/>
            <person name="Murphy C."/>
            <person name="Neiman D."/>
            <person name="Pearson M."/>
            <person name="Priest M."/>
            <person name="Roberts A."/>
            <person name="Saif S."/>
            <person name="Shea T."/>
            <person name="Sisk P."/>
            <person name="Sykes S."/>
            <person name="Wortman J."/>
            <person name="Nusbaum C."/>
            <person name="Birren B."/>
        </authorList>
    </citation>
    <scope>NUCLEOTIDE SEQUENCE [LARGE SCALE GENOMIC DNA]</scope>
    <source>
        <strain evidence="2 3">ATCC 49717</strain>
    </source>
</reference>
<evidence type="ECO:0000259" key="1">
    <source>
        <dbReference type="Pfam" id="PF00075"/>
    </source>
</evidence>
<gene>
    <name evidence="2" type="ORF">HMPREF9695_04152</name>
</gene>
<feature type="domain" description="RNase H type-1" evidence="1">
    <location>
        <begin position="56"/>
        <end position="136"/>
    </location>
</feature>
<dbReference type="Gene3D" id="3.30.420.10">
    <property type="entry name" value="Ribonuclease H-like superfamily/Ribonuclease H"/>
    <property type="match status" value="1"/>
</dbReference>
<organism evidence="2 3">
    <name type="scientific">Afipia broomeae ATCC 49717</name>
    <dbReference type="NCBI Taxonomy" id="883078"/>
    <lineage>
        <taxon>Bacteria</taxon>
        <taxon>Pseudomonadati</taxon>
        <taxon>Pseudomonadota</taxon>
        <taxon>Alphaproteobacteria</taxon>
        <taxon>Hyphomicrobiales</taxon>
        <taxon>Nitrobacteraceae</taxon>
        <taxon>Afipia</taxon>
    </lineage>
</organism>
<dbReference type="AlphaFoldDB" id="K8NVC4"/>
<protein>
    <recommendedName>
        <fullName evidence="1">RNase H type-1 domain-containing protein</fullName>
    </recommendedName>
</protein>
<dbReference type="RefSeq" id="WP_006022851.1">
    <property type="nucleotide sequence ID" value="NZ_KB375284.1"/>
</dbReference>
<name>K8NVC4_9BRAD</name>
<dbReference type="InterPro" id="IPR002156">
    <property type="entry name" value="RNaseH_domain"/>
</dbReference>
<dbReference type="Pfam" id="PF00075">
    <property type="entry name" value="RNase_H"/>
    <property type="match status" value="1"/>
</dbReference>
<dbReference type="PATRIC" id="fig|883078.3.peg.4293"/>
<evidence type="ECO:0000313" key="2">
    <source>
        <dbReference type="EMBL" id="EKS34242.1"/>
    </source>
</evidence>
<accession>K8NVC4</accession>
<comment type="caution">
    <text evidence="2">The sequence shown here is derived from an EMBL/GenBank/DDBJ whole genome shotgun (WGS) entry which is preliminary data.</text>
</comment>
<dbReference type="Proteomes" id="UP000001096">
    <property type="component" value="Unassembled WGS sequence"/>
</dbReference>
<dbReference type="SUPFAM" id="SSF53098">
    <property type="entry name" value="Ribonuclease H-like"/>
    <property type="match status" value="1"/>
</dbReference>
<dbReference type="EMBL" id="AGWX01000005">
    <property type="protein sequence ID" value="EKS34242.1"/>
    <property type="molecule type" value="Genomic_DNA"/>
</dbReference>
<dbReference type="GO" id="GO:0004523">
    <property type="term" value="F:RNA-DNA hybrid ribonuclease activity"/>
    <property type="evidence" value="ECO:0007669"/>
    <property type="project" value="InterPro"/>
</dbReference>
<keyword evidence="3" id="KW-1185">Reference proteome</keyword>
<dbReference type="InterPro" id="IPR012337">
    <property type="entry name" value="RNaseH-like_sf"/>
</dbReference>
<dbReference type="HOGENOM" id="CLU_1575179_0_0_5"/>
<dbReference type="GO" id="GO:0003676">
    <property type="term" value="F:nucleic acid binding"/>
    <property type="evidence" value="ECO:0007669"/>
    <property type="project" value="InterPro"/>
</dbReference>
<sequence length="169" mass="19244">MTRTIWPKQLPRLSRGHFVGWILSTDRPSLSECPSACTWLIHPLDDSTEPHADVKISQGNYSDEKRANLAGAIGAVEDLEPESSIILFTRETYVSDGLILVGEWRDNGWKNAKGELIKNDRLWARLLEVIEERELDVTARHWQADEYRATHIKLKKLAQAALNKRGRSS</sequence>
<evidence type="ECO:0000313" key="3">
    <source>
        <dbReference type="Proteomes" id="UP000001096"/>
    </source>
</evidence>